<evidence type="ECO:0000256" key="3">
    <source>
        <dbReference type="ARBA" id="ARBA00022679"/>
    </source>
</evidence>
<keyword evidence="7" id="KW-1185">Reference proteome</keyword>
<proteinExistence type="predicted"/>
<gene>
    <name evidence="6" type="ORF">LSAT_V11C900494700</name>
</gene>
<keyword evidence="3" id="KW-0808">Transferase</keyword>
<dbReference type="InterPro" id="IPR044610">
    <property type="entry name" value="GLCAT14A/B/C"/>
</dbReference>
<keyword evidence="5" id="KW-0325">Glycoprotein</keyword>
<name>A0A9R1UGV1_LACSA</name>
<evidence type="ECO:0000256" key="4">
    <source>
        <dbReference type="ARBA" id="ARBA00023136"/>
    </source>
</evidence>
<evidence type="ECO:0000256" key="5">
    <source>
        <dbReference type="ARBA" id="ARBA00023180"/>
    </source>
</evidence>
<dbReference type="Pfam" id="PF02485">
    <property type="entry name" value="Branch"/>
    <property type="match status" value="1"/>
</dbReference>
<dbReference type="AlphaFoldDB" id="A0A9R1UGV1"/>
<evidence type="ECO:0000256" key="1">
    <source>
        <dbReference type="ARBA" id="ARBA00004606"/>
    </source>
</evidence>
<dbReference type="PANTHER" id="PTHR45719:SF33">
    <property type="entry name" value="GLYCOSYL TRANSFERASE, FAMILY 14"/>
    <property type="match status" value="1"/>
</dbReference>
<accession>A0A9R1UGV1</accession>
<reference evidence="6 7" key="1">
    <citation type="journal article" date="2017" name="Nat. Commun.">
        <title>Genome assembly with in vitro proximity ligation data and whole-genome triplication in lettuce.</title>
        <authorList>
            <person name="Reyes-Chin-Wo S."/>
            <person name="Wang Z."/>
            <person name="Yang X."/>
            <person name="Kozik A."/>
            <person name="Arikit S."/>
            <person name="Song C."/>
            <person name="Xia L."/>
            <person name="Froenicke L."/>
            <person name="Lavelle D.O."/>
            <person name="Truco M.J."/>
            <person name="Xia R."/>
            <person name="Zhu S."/>
            <person name="Xu C."/>
            <person name="Xu H."/>
            <person name="Xu X."/>
            <person name="Cox K."/>
            <person name="Korf I."/>
            <person name="Meyers B.C."/>
            <person name="Michelmore R.W."/>
        </authorList>
    </citation>
    <scope>NUCLEOTIDE SEQUENCE [LARGE SCALE GENOMIC DNA]</scope>
    <source>
        <strain evidence="7">cv. Salinas</strain>
        <tissue evidence="6">Seedlings</tissue>
    </source>
</reference>
<comment type="subcellular location">
    <subcellularLocation>
        <location evidence="1">Membrane</location>
        <topology evidence="1">Single-pass type II membrane protein</topology>
    </subcellularLocation>
</comment>
<dbReference type="GO" id="GO:0016020">
    <property type="term" value="C:membrane"/>
    <property type="evidence" value="ECO:0007669"/>
    <property type="project" value="UniProtKB-SubCell"/>
</dbReference>
<dbReference type="Proteomes" id="UP000235145">
    <property type="component" value="Unassembled WGS sequence"/>
</dbReference>
<protein>
    <submittedName>
        <fullName evidence="6">Uncharacterized protein</fullName>
    </submittedName>
</protein>
<dbReference type="PANTHER" id="PTHR45719">
    <property type="entry name" value="GLYCOSYLTRANSFERASE"/>
    <property type="match status" value="1"/>
</dbReference>
<evidence type="ECO:0000256" key="2">
    <source>
        <dbReference type="ARBA" id="ARBA00022676"/>
    </source>
</evidence>
<sequence>MTCFGYLLTNENFGSKFWDVTKSPKGASWRPTMVANTLHAATILFREDGNWDWLINLNASDYPFVTQNDLLHTFSSLPRDLNFIDHTSIIGWKE</sequence>
<keyword evidence="2" id="KW-0328">Glycosyltransferase</keyword>
<evidence type="ECO:0000313" key="7">
    <source>
        <dbReference type="Proteomes" id="UP000235145"/>
    </source>
</evidence>
<dbReference type="InterPro" id="IPR003406">
    <property type="entry name" value="Glyco_trans_14"/>
</dbReference>
<comment type="caution">
    <text evidence="6">The sequence shown here is derived from an EMBL/GenBank/DDBJ whole genome shotgun (WGS) entry which is preliminary data.</text>
</comment>
<dbReference type="GO" id="GO:0015020">
    <property type="term" value="F:glucuronosyltransferase activity"/>
    <property type="evidence" value="ECO:0007669"/>
    <property type="project" value="InterPro"/>
</dbReference>
<evidence type="ECO:0000313" key="6">
    <source>
        <dbReference type="EMBL" id="KAJ0187175.1"/>
    </source>
</evidence>
<organism evidence="6 7">
    <name type="scientific">Lactuca sativa</name>
    <name type="common">Garden lettuce</name>
    <dbReference type="NCBI Taxonomy" id="4236"/>
    <lineage>
        <taxon>Eukaryota</taxon>
        <taxon>Viridiplantae</taxon>
        <taxon>Streptophyta</taxon>
        <taxon>Embryophyta</taxon>
        <taxon>Tracheophyta</taxon>
        <taxon>Spermatophyta</taxon>
        <taxon>Magnoliopsida</taxon>
        <taxon>eudicotyledons</taxon>
        <taxon>Gunneridae</taxon>
        <taxon>Pentapetalae</taxon>
        <taxon>asterids</taxon>
        <taxon>campanulids</taxon>
        <taxon>Asterales</taxon>
        <taxon>Asteraceae</taxon>
        <taxon>Cichorioideae</taxon>
        <taxon>Cichorieae</taxon>
        <taxon>Lactucinae</taxon>
        <taxon>Lactuca</taxon>
    </lineage>
</organism>
<keyword evidence="4" id="KW-0472">Membrane</keyword>
<dbReference type="EMBL" id="NBSK02000009">
    <property type="protein sequence ID" value="KAJ0187175.1"/>
    <property type="molecule type" value="Genomic_DNA"/>
</dbReference>